<dbReference type="Gene3D" id="3.30.565.10">
    <property type="entry name" value="Histidine kinase-like ATPase, C-terminal domain"/>
    <property type="match status" value="1"/>
</dbReference>
<dbReference type="CDD" id="cd17546">
    <property type="entry name" value="REC_hyHK_CKI1_RcsC-like"/>
    <property type="match status" value="1"/>
</dbReference>
<evidence type="ECO:0000256" key="8">
    <source>
        <dbReference type="PROSITE-ProRule" id="PRU00169"/>
    </source>
</evidence>
<name>A0A7C3KBQ5_9CYAN</name>
<comment type="caution">
    <text evidence="11">The sequence shown here is derived from an EMBL/GenBank/DDBJ whole genome shotgun (WGS) entry which is preliminary data.</text>
</comment>
<dbReference type="InterPro" id="IPR011006">
    <property type="entry name" value="CheY-like_superfamily"/>
</dbReference>
<evidence type="ECO:0000256" key="5">
    <source>
        <dbReference type="ARBA" id="ARBA00022777"/>
    </source>
</evidence>
<dbReference type="CDD" id="cd16922">
    <property type="entry name" value="HATPase_EvgS-ArcB-TorS-like"/>
    <property type="match status" value="1"/>
</dbReference>
<comment type="catalytic activity">
    <reaction evidence="1">
        <text>ATP + protein L-histidine = ADP + protein N-phospho-L-histidine.</text>
        <dbReference type="EC" id="2.7.13.3"/>
    </reaction>
</comment>
<feature type="modified residue" description="4-aspartylphosphate" evidence="8">
    <location>
        <position position="319"/>
    </location>
</feature>
<dbReference type="FunFam" id="3.30.565.10:FF:000010">
    <property type="entry name" value="Sensor histidine kinase RcsC"/>
    <property type="match status" value="1"/>
</dbReference>
<dbReference type="InterPro" id="IPR003661">
    <property type="entry name" value="HisK_dim/P_dom"/>
</dbReference>
<dbReference type="Pfam" id="PF02518">
    <property type="entry name" value="HATPase_c"/>
    <property type="match status" value="1"/>
</dbReference>
<evidence type="ECO:0000256" key="7">
    <source>
        <dbReference type="ARBA" id="ARBA00074306"/>
    </source>
</evidence>
<dbReference type="SMART" id="SM00388">
    <property type="entry name" value="HisKA"/>
    <property type="match status" value="1"/>
</dbReference>
<dbReference type="EMBL" id="DSRU01000006">
    <property type="protein sequence ID" value="HFM96208.1"/>
    <property type="molecule type" value="Genomic_DNA"/>
</dbReference>
<evidence type="ECO:0000313" key="11">
    <source>
        <dbReference type="EMBL" id="HFM96208.1"/>
    </source>
</evidence>
<comment type="similarity">
    <text evidence="2">In the N-terminal section; belongs to the phytochrome family.</text>
</comment>
<reference evidence="11" key="1">
    <citation type="journal article" date="2020" name="mSystems">
        <title>Genome- and Community-Level Interaction Insights into Carbon Utilization and Element Cycling Functions of Hydrothermarchaeota in Hydrothermal Sediment.</title>
        <authorList>
            <person name="Zhou Z."/>
            <person name="Liu Y."/>
            <person name="Xu W."/>
            <person name="Pan J."/>
            <person name="Luo Z.H."/>
            <person name="Li M."/>
        </authorList>
    </citation>
    <scope>NUCLEOTIDE SEQUENCE [LARGE SCALE GENOMIC DNA]</scope>
    <source>
        <strain evidence="11">SpSt-418</strain>
    </source>
</reference>
<dbReference type="PROSITE" id="PS50109">
    <property type="entry name" value="HIS_KIN"/>
    <property type="match status" value="1"/>
</dbReference>
<keyword evidence="4 8" id="KW-0597">Phosphoprotein</keyword>
<feature type="domain" description="Histidine kinase" evidence="9">
    <location>
        <begin position="1"/>
        <end position="244"/>
    </location>
</feature>
<dbReference type="EC" id="2.7.13.3" evidence="3"/>
<protein>
    <recommendedName>
        <fullName evidence="7">Circadian input-output histidine kinase CikA</fullName>
        <ecNumber evidence="3">2.7.13.3</ecNumber>
    </recommendedName>
</protein>
<dbReference type="PRINTS" id="PR00344">
    <property type="entry name" value="BCTRLSENSOR"/>
</dbReference>
<dbReference type="SUPFAM" id="SSF55874">
    <property type="entry name" value="ATPase domain of HSP90 chaperone/DNA topoisomerase II/histidine kinase"/>
    <property type="match status" value="1"/>
</dbReference>
<dbReference type="InterPro" id="IPR005467">
    <property type="entry name" value="His_kinase_dom"/>
</dbReference>
<dbReference type="InterPro" id="IPR036097">
    <property type="entry name" value="HisK_dim/P_sf"/>
</dbReference>
<evidence type="ECO:0000259" key="9">
    <source>
        <dbReference type="PROSITE" id="PS50109"/>
    </source>
</evidence>
<evidence type="ECO:0000256" key="2">
    <source>
        <dbReference type="ARBA" id="ARBA00006402"/>
    </source>
</evidence>
<dbReference type="PANTHER" id="PTHR45339">
    <property type="entry name" value="HYBRID SIGNAL TRANSDUCTION HISTIDINE KINASE J"/>
    <property type="match status" value="1"/>
</dbReference>
<dbReference type="CDD" id="cd00082">
    <property type="entry name" value="HisKA"/>
    <property type="match status" value="1"/>
</dbReference>
<proteinExistence type="inferred from homology"/>
<evidence type="ECO:0000256" key="4">
    <source>
        <dbReference type="ARBA" id="ARBA00022553"/>
    </source>
</evidence>
<dbReference type="Gene3D" id="3.40.50.2300">
    <property type="match status" value="1"/>
</dbReference>
<dbReference type="InterPro" id="IPR003594">
    <property type="entry name" value="HATPase_dom"/>
</dbReference>
<dbReference type="GO" id="GO:0000155">
    <property type="term" value="F:phosphorelay sensor kinase activity"/>
    <property type="evidence" value="ECO:0007669"/>
    <property type="project" value="InterPro"/>
</dbReference>
<evidence type="ECO:0000256" key="6">
    <source>
        <dbReference type="ARBA" id="ARBA00023012"/>
    </source>
</evidence>
<accession>A0A7C3KBQ5</accession>
<dbReference type="InterPro" id="IPR036890">
    <property type="entry name" value="HATPase_C_sf"/>
</dbReference>
<evidence type="ECO:0000256" key="3">
    <source>
        <dbReference type="ARBA" id="ARBA00012438"/>
    </source>
</evidence>
<organism evidence="11">
    <name type="scientific">Oscillatoriales cyanobacterium SpSt-418</name>
    <dbReference type="NCBI Taxonomy" id="2282169"/>
    <lineage>
        <taxon>Bacteria</taxon>
        <taxon>Bacillati</taxon>
        <taxon>Cyanobacteriota</taxon>
        <taxon>Cyanophyceae</taxon>
        <taxon>Oscillatoriophycideae</taxon>
        <taxon>Oscillatoriales</taxon>
    </lineage>
</organism>
<dbReference type="AlphaFoldDB" id="A0A7C3KBQ5"/>
<keyword evidence="5" id="KW-0418">Kinase</keyword>
<keyword evidence="6" id="KW-0902">Two-component regulatory system</keyword>
<dbReference type="PROSITE" id="PS50110">
    <property type="entry name" value="RESPONSE_REGULATORY"/>
    <property type="match status" value="1"/>
</dbReference>
<dbReference type="SMART" id="SM00387">
    <property type="entry name" value="HATPase_c"/>
    <property type="match status" value="1"/>
</dbReference>
<dbReference type="Pfam" id="PF00072">
    <property type="entry name" value="Response_reg"/>
    <property type="match status" value="1"/>
</dbReference>
<dbReference type="InterPro" id="IPR001789">
    <property type="entry name" value="Sig_transdc_resp-reg_receiver"/>
</dbReference>
<dbReference type="Pfam" id="PF00512">
    <property type="entry name" value="HisKA"/>
    <property type="match status" value="1"/>
</dbReference>
<sequence length="490" mass="54932">MSHELRTPLNAILGFSQLLSRDSSLSQEHQQQLGIINNSGEHLLNLINDILEVSKIEAGKVKLNESVFDFYHLLDNLEQMLQLKASEKRLHLSFERALDIPQFILADHGKLGQILLNLLSNAIKFTDRGGVILRITTSADKEPVATRNGSPSADREVLMPLGDDAKRVRLHFEVLDTGCGIAPDDVKNLFNAFVQVQTTQQASEGTGLGLTISRHFVNLLGGDITVKSTLGQGSTFAFDISVYLADRVELPDHLNTQRVLTLVPNQPAYRILIVDDQWQSRQLLLELLSAIGFDVCEADSGQKAIALWSSWHPHLILMDLRMPVMDGFEAIRQIAALQQEMSFGENSLTCIPTKIIALTADVFEETRVLALAAGCHDFIRKPFQQNLLLAKIAEHLDVHYIYESTERYRQELMVQVENLDVHLTSMPIVWVENLHKAAIEGFDNGIFQLIEQIPTSSAPLADALTHWATNFRFDQIVQLTRPMIQQLPNE</sequence>
<feature type="domain" description="Response regulatory" evidence="10">
    <location>
        <begin position="270"/>
        <end position="396"/>
    </location>
</feature>
<dbReference type="Gene3D" id="1.10.287.130">
    <property type="match status" value="1"/>
</dbReference>
<dbReference type="SMART" id="SM00448">
    <property type="entry name" value="REC"/>
    <property type="match status" value="1"/>
</dbReference>
<dbReference type="SUPFAM" id="SSF47384">
    <property type="entry name" value="Homodimeric domain of signal transducing histidine kinase"/>
    <property type="match status" value="1"/>
</dbReference>
<evidence type="ECO:0000259" key="10">
    <source>
        <dbReference type="PROSITE" id="PS50110"/>
    </source>
</evidence>
<keyword evidence="5" id="KW-0808">Transferase</keyword>
<dbReference type="SUPFAM" id="SSF52172">
    <property type="entry name" value="CheY-like"/>
    <property type="match status" value="1"/>
</dbReference>
<dbReference type="PANTHER" id="PTHR45339:SF1">
    <property type="entry name" value="HYBRID SIGNAL TRANSDUCTION HISTIDINE KINASE J"/>
    <property type="match status" value="1"/>
</dbReference>
<evidence type="ECO:0000256" key="1">
    <source>
        <dbReference type="ARBA" id="ARBA00000085"/>
    </source>
</evidence>
<gene>
    <name evidence="11" type="ORF">ENR64_00285</name>
</gene>
<dbReference type="InterPro" id="IPR004358">
    <property type="entry name" value="Sig_transdc_His_kin-like_C"/>
</dbReference>